<dbReference type="CDD" id="cd13128">
    <property type="entry name" value="MATE_Wzx_like"/>
    <property type="match status" value="1"/>
</dbReference>
<dbReference type="PANTHER" id="PTHR30250">
    <property type="entry name" value="PST FAMILY PREDICTED COLANIC ACID TRANSPORTER"/>
    <property type="match status" value="1"/>
</dbReference>
<dbReference type="InterPro" id="IPR050833">
    <property type="entry name" value="Poly_Biosynth_Transport"/>
</dbReference>
<reference evidence="7" key="1">
    <citation type="submission" date="2018-05" db="EMBL/GenBank/DDBJ databases">
        <authorList>
            <person name="Lanie J.A."/>
            <person name="Ng W.-L."/>
            <person name="Kazmierczak K.M."/>
            <person name="Andrzejewski T.M."/>
            <person name="Davidsen T.M."/>
            <person name="Wayne K.J."/>
            <person name="Tettelin H."/>
            <person name="Glass J.I."/>
            <person name="Rusch D."/>
            <person name="Podicherti R."/>
            <person name="Tsui H.-C.T."/>
            <person name="Winkler M.E."/>
        </authorList>
    </citation>
    <scope>NUCLEOTIDE SEQUENCE</scope>
</reference>
<feature type="transmembrane region" description="Helical" evidence="6">
    <location>
        <begin position="133"/>
        <end position="155"/>
    </location>
</feature>
<sequence length="423" mass="46608">GQVFRYLFTTLLARWAGVELLGIYSLANAVTRISEVIAKLGLDQGILRKVSREGNIESKQTAILSALKMGSISGLIFMLIQIALAGFLAEDIFNQSSLLTKVIAIHAFSLPFYIIIHISAFSTQAYKLLKYKIVVTEIQNPLILLLAMIVCYFFYSAESAIIIPVVLSAVLGCITITIFLKKVSGINILSVNKGMFNRDLLNYSLPIMFMSILATVLHWTDVIMLGYFTDPATVGLYHPAARTAGIVRIILLSFAGIYGPLMAEMYAKKQNLEMNHLFKLVTRWITTFSLPFAILILLFPKKIMLIFGSQFLQGYPILMILVSAAFIQAVFGIGGTTLNMTGFPKMNLLNTFIACGLNIGLNFYLIPTMGGMGAATATLITLSFIAFIRIIQNWKLLQLTPWSPKLIKPISAGILAFAAGNYL</sequence>
<feature type="transmembrane region" description="Helical" evidence="6">
    <location>
        <begin position="240"/>
        <end position="259"/>
    </location>
</feature>
<proteinExistence type="predicted"/>
<dbReference type="Pfam" id="PF13440">
    <property type="entry name" value="Polysacc_synt_3"/>
    <property type="match status" value="1"/>
</dbReference>
<dbReference type="GO" id="GO:0005886">
    <property type="term" value="C:plasma membrane"/>
    <property type="evidence" value="ECO:0007669"/>
    <property type="project" value="UniProtKB-SubCell"/>
</dbReference>
<accession>A0A382K9B4</accession>
<evidence type="ECO:0000256" key="3">
    <source>
        <dbReference type="ARBA" id="ARBA00022692"/>
    </source>
</evidence>
<evidence type="ECO:0000256" key="2">
    <source>
        <dbReference type="ARBA" id="ARBA00022475"/>
    </source>
</evidence>
<evidence type="ECO:0000256" key="5">
    <source>
        <dbReference type="ARBA" id="ARBA00023136"/>
    </source>
</evidence>
<dbReference type="AlphaFoldDB" id="A0A382K9B4"/>
<evidence type="ECO:0000256" key="4">
    <source>
        <dbReference type="ARBA" id="ARBA00022989"/>
    </source>
</evidence>
<feature type="non-terminal residue" evidence="7">
    <location>
        <position position="1"/>
    </location>
</feature>
<evidence type="ECO:0000313" key="7">
    <source>
        <dbReference type="EMBL" id="SVC21494.1"/>
    </source>
</evidence>
<keyword evidence="2" id="KW-1003">Cell membrane</keyword>
<keyword evidence="4 6" id="KW-1133">Transmembrane helix</keyword>
<evidence type="ECO:0000256" key="1">
    <source>
        <dbReference type="ARBA" id="ARBA00004651"/>
    </source>
</evidence>
<feature type="transmembrane region" description="Helical" evidence="6">
    <location>
        <begin position="161"/>
        <end position="180"/>
    </location>
</feature>
<protein>
    <submittedName>
        <fullName evidence="7">Uncharacterized protein</fullName>
    </submittedName>
</protein>
<gene>
    <name evidence="7" type="ORF">METZ01_LOCUS274348</name>
</gene>
<feature type="transmembrane region" description="Helical" evidence="6">
    <location>
        <begin position="280"/>
        <end position="299"/>
    </location>
</feature>
<feature type="transmembrane region" description="Helical" evidence="6">
    <location>
        <begin position="101"/>
        <end position="121"/>
    </location>
</feature>
<dbReference type="PANTHER" id="PTHR30250:SF27">
    <property type="entry name" value="POLYSACCHARIDE BIOSYNTHESIS PROTEIN"/>
    <property type="match status" value="1"/>
</dbReference>
<organism evidence="7">
    <name type="scientific">marine metagenome</name>
    <dbReference type="NCBI Taxonomy" id="408172"/>
    <lineage>
        <taxon>unclassified sequences</taxon>
        <taxon>metagenomes</taxon>
        <taxon>ecological metagenomes</taxon>
    </lineage>
</organism>
<feature type="non-terminal residue" evidence="7">
    <location>
        <position position="423"/>
    </location>
</feature>
<feature type="transmembrane region" description="Helical" evidence="6">
    <location>
        <begin position="372"/>
        <end position="391"/>
    </location>
</feature>
<keyword evidence="3 6" id="KW-0812">Transmembrane</keyword>
<feature type="transmembrane region" description="Helical" evidence="6">
    <location>
        <begin position="200"/>
        <end position="220"/>
    </location>
</feature>
<keyword evidence="5 6" id="KW-0472">Membrane</keyword>
<name>A0A382K9B4_9ZZZZ</name>
<feature type="transmembrane region" description="Helical" evidence="6">
    <location>
        <begin position="69"/>
        <end position="89"/>
    </location>
</feature>
<feature type="transmembrane region" description="Helical" evidence="6">
    <location>
        <begin position="346"/>
        <end position="366"/>
    </location>
</feature>
<evidence type="ECO:0000256" key="6">
    <source>
        <dbReference type="SAM" id="Phobius"/>
    </source>
</evidence>
<feature type="transmembrane region" description="Helical" evidence="6">
    <location>
        <begin position="311"/>
        <end position="334"/>
    </location>
</feature>
<comment type="subcellular location">
    <subcellularLocation>
        <location evidence="1">Cell membrane</location>
        <topology evidence="1">Multi-pass membrane protein</topology>
    </subcellularLocation>
</comment>
<dbReference type="EMBL" id="UINC01079466">
    <property type="protein sequence ID" value="SVC21494.1"/>
    <property type="molecule type" value="Genomic_DNA"/>
</dbReference>